<dbReference type="EMBL" id="AVOT02005745">
    <property type="protein sequence ID" value="MBW0479860.1"/>
    <property type="molecule type" value="Genomic_DNA"/>
</dbReference>
<evidence type="ECO:0000313" key="3">
    <source>
        <dbReference type="Proteomes" id="UP000765509"/>
    </source>
</evidence>
<comment type="caution">
    <text evidence="2">The sequence shown here is derived from an EMBL/GenBank/DDBJ whole genome shotgun (WGS) entry which is preliminary data.</text>
</comment>
<gene>
    <name evidence="2" type="ORF">O181_019575</name>
</gene>
<proteinExistence type="predicted"/>
<feature type="region of interest" description="Disordered" evidence="1">
    <location>
        <begin position="1"/>
        <end position="79"/>
    </location>
</feature>
<organism evidence="2 3">
    <name type="scientific">Austropuccinia psidii MF-1</name>
    <dbReference type="NCBI Taxonomy" id="1389203"/>
    <lineage>
        <taxon>Eukaryota</taxon>
        <taxon>Fungi</taxon>
        <taxon>Dikarya</taxon>
        <taxon>Basidiomycota</taxon>
        <taxon>Pucciniomycotina</taxon>
        <taxon>Pucciniomycetes</taxon>
        <taxon>Pucciniales</taxon>
        <taxon>Sphaerophragmiaceae</taxon>
        <taxon>Austropuccinia</taxon>
    </lineage>
</organism>
<reference evidence="2" key="1">
    <citation type="submission" date="2021-03" db="EMBL/GenBank/DDBJ databases">
        <title>Draft genome sequence of rust myrtle Austropuccinia psidii MF-1, a brazilian biotype.</title>
        <authorList>
            <person name="Quecine M.C."/>
            <person name="Pachon D.M.R."/>
            <person name="Bonatelli M.L."/>
            <person name="Correr F.H."/>
            <person name="Franceschini L.M."/>
            <person name="Leite T.F."/>
            <person name="Margarido G.R.A."/>
            <person name="Almeida C.A."/>
            <person name="Ferrarezi J.A."/>
            <person name="Labate C.A."/>
        </authorList>
    </citation>
    <scope>NUCLEOTIDE SEQUENCE</scope>
    <source>
        <strain evidence="2">MF-1</strain>
    </source>
</reference>
<dbReference type="Proteomes" id="UP000765509">
    <property type="component" value="Unassembled WGS sequence"/>
</dbReference>
<feature type="compositionally biased region" description="Polar residues" evidence="1">
    <location>
        <begin position="16"/>
        <end position="28"/>
    </location>
</feature>
<evidence type="ECO:0000313" key="2">
    <source>
        <dbReference type="EMBL" id="MBW0479860.1"/>
    </source>
</evidence>
<accession>A0A9Q3GV73</accession>
<protein>
    <submittedName>
        <fullName evidence="2">Uncharacterized protein</fullName>
    </submittedName>
</protein>
<dbReference type="AlphaFoldDB" id="A0A9Q3GV73"/>
<keyword evidence="3" id="KW-1185">Reference proteome</keyword>
<name>A0A9Q3GV73_9BASI</name>
<evidence type="ECO:0000256" key="1">
    <source>
        <dbReference type="SAM" id="MobiDB-lite"/>
    </source>
</evidence>
<sequence length="79" mass="8621">MGVKIWSHGPPGTPEYGSSLTLGDSNNPHGPWTIGYSKDQMDPKRPLIMPNLKDNGDKPAPWTIPKVNQDEEDPRGPTG</sequence>